<organism evidence="1 2">
    <name type="scientific">Oidiodendron maius (strain Zn)</name>
    <dbReference type="NCBI Taxonomy" id="913774"/>
    <lineage>
        <taxon>Eukaryota</taxon>
        <taxon>Fungi</taxon>
        <taxon>Dikarya</taxon>
        <taxon>Ascomycota</taxon>
        <taxon>Pezizomycotina</taxon>
        <taxon>Leotiomycetes</taxon>
        <taxon>Leotiomycetes incertae sedis</taxon>
        <taxon>Myxotrichaceae</taxon>
        <taxon>Oidiodendron</taxon>
    </lineage>
</organism>
<dbReference type="HOGENOM" id="CLU_2997050_0_0_1"/>
<reference evidence="2" key="2">
    <citation type="submission" date="2015-01" db="EMBL/GenBank/DDBJ databases">
        <title>Evolutionary Origins and Diversification of the Mycorrhizal Mutualists.</title>
        <authorList>
            <consortium name="DOE Joint Genome Institute"/>
            <consortium name="Mycorrhizal Genomics Consortium"/>
            <person name="Kohler A."/>
            <person name="Kuo A."/>
            <person name="Nagy L.G."/>
            <person name="Floudas D."/>
            <person name="Copeland A."/>
            <person name="Barry K.W."/>
            <person name="Cichocki N."/>
            <person name="Veneault-Fourrey C."/>
            <person name="LaButti K."/>
            <person name="Lindquist E.A."/>
            <person name="Lipzen A."/>
            <person name="Lundell T."/>
            <person name="Morin E."/>
            <person name="Murat C."/>
            <person name="Riley R."/>
            <person name="Ohm R."/>
            <person name="Sun H."/>
            <person name="Tunlid A."/>
            <person name="Henrissat B."/>
            <person name="Grigoriev I.V."/>
            <person name="Hibbett D.S."/>
            <person name="Martin F."/>
        </authorList>
    </citation>
    <scope>NUCLEOTIDE SEQUENCE [LARGE SCALE GENOMIC DNA]</scope>
    <source>
        <strain evidence="2">Zn</strain>
    </source>
</reference>
<sequence length="57" mass="6631">MVIIVDVWDNRLISFCKLKHFCVSPLHNSLQVIDYLAELRLGKLDKRTVIMPPPIKL</sequence>
<dbReference type="Proteomes" id="UP000054321">
    <property type="component" value="Unassembled WGS sequence"/>
</dbReference>
<name>A0A0C3GZG5_OIDMZ</name>
<evidence type="ECO:0000313" key="2">
    <source>
        <dbReference type="Proteomes" id="UP000054321"/>
    </source>
</evidence>
<keyword evidence="2" id="KW-1185">Reference proteome</keyword>
<dbReference type="InParanoid" id="A0A0C3GZG5"/>
<proteinExistence type="predicted"/>
<evidence type="ECO:0000313" key="1">
    <source>
        <dbReference type="EMBL" id="KIN01376.1"/>
    </source>
</evidence>
<reference evidence="1 2" key="1">
    <citation type="submission" date="2014-04" db="EMBL/GenBank/DDBJ databases">
        <authorList>
            <consortium name="DOE Joint Genome Institute"/>
            <person name="Kuo A."/>
            <person name="Martino E."/>
            <person name="Perotto S."/>
            <person name="Kohler A."/>
            <person name="Nagy L.G."/>
            <person name="Floudas D."/>
            <person name="Copeland A."/>
            <person name="Barry K.W."/>
            <person name="Cichocki N."/>
            <person name="Veneault-Fourrey C."/>
            <person name="LaButti K."/>
            <person name="Lindquist E.A."/>
            <person name="Lipzen A."/>
            <person name="Lundell T."/>
            <person name="Morin E."/>
            <person name="Murat C."/>
            <person name="Sun H."/>
            <person name="Tunlid A."/>
            <person name="Henrissat B."/>
            <person name="Grigoriev I.V."/>
            <person name="Hibbett D.S."/>
            <person name="Martin F."/>
            <person name="Nordberg H.P."/>
            <person name="Cantor M.N."/>
            <person name="Hua S.X."/>
        </authorList>
    </citation>
    <scope>NUCLEOTIDE SEQUENCE [LARGE SCALE GENOMIC DNA]</scope>
    <source>
        <strain evidence="1 2">Zn</strain>
    </source>
</reference>
<protein>
    <submittedName>
        <fullName evidence="1">Uncharacterized protein</fullName>
    </submittedName>
</protein>
<dbReference type="EMBL" id="KN832876">
    <property type="protein sequence ID" value="KIN01376.1"/>
    <property type="molecule type" value="Genomic_DNA"/>
</dbReference>
<dbReference type="AlphaFoldDB" id="A0A0C3GZG5"/>
<accession>A0A0C3GZG5</accession>
<gene>
    <name evidence="1" type="ORF">OIDMADRAFT_19243</name>
</gene>